<evidence type="ECO:0000256" key="7">
    <source>
        <dbReference type="ARBA" id="ARBA00022840"/>
    </source>
</evidence>
<dbReference type="InterPro" id="IPR027417">
    <property type="entry name" value="P-loop_NTPase"/>
</dbReference>
<comment type="caution">
    <text evidence="13">The sequence shown here is derived from an EMBL/GenBank/DDBJ whole genome shotgun (WGS) entry which is preliminary data.</text>
</comment>
<evidence type="ECO:0000256" key="10">
    <source>
        <dbReference type="SAM" id="Coils"/>
    </source>
</evidence>
<dbReference type="SUPFAM" id="SSF52540">
    <property type="entry name" value="P-loop containing nucleoside triphosphate hydrolases"/>
    <property type="match status" value="1"/>
</dbReference>
<dbReference type="Gene3D" id="3.40.50.300">
    <property type="entry name" value="P-loop containing nucleotide triphosphate hydrolases"/>
    <property type="match status" value="2"/>
</dbReference>
<keyword evidence="8" id="KW-0238">DNA-binding</keyword>
<reference evidence="13 14" key="1">
    <citation type="journal article" date="2019" name="Nat. Microbiol.">
        <title>Mediterranean grassland soil C-N compound turnover is dependent on rainfall and depth, and is mediated by genomically divergent microorganisms.</title>
        <authorList>
            <person name="Diamond S."/>
            <person name="Andeer P.F."/>
            <person name="Li Z."/>
            <person name="Crits-Christoph A."/>
            <person name="Burstein D."/>
            <person name="Anantharaman K."/>
            <person name="Lane K.R."/>
            <person name="Thomas B.C."/>
            <person name="Pan C."/>
            <person name="Northen T.R."/>
            <person name="Banfield J.F."/>
        </authorList>
    </citation>
    <scope>NUCLEOTIDE SEQUENCE [LARGE SCALE GENOMIC DNA]</scope>
    <source>
        <strain evidence="13">WS_7</strain>
    </source>
</reference>
<dbReference type="GO" id="GO:0004527">
    <property type="term" value="F:exonuclease activity"/>
    <property type="evidence" value="ECO:0007669"/>
    <property type="project" value="UniProtKB-KW"/>
</dbReference>
<evidence type="ECO:0000256" key="11">
    <source>
        <dbReference type="SAM" id="MobiDB-lite"/>
    </source>
</evidence>
<dbReference type="PANTHER" id="PTHR30591:SF1">
    <property type="entry name" value="RECBCD ENZYME SUBUNIT RECC"/>
    <property type="match status" value="1"/>
</dbReference>
<protein>
    <submittedName>
        <fullName evidence="13">PD-(D/E)XK nuclease family protein</fullName>
    </submittedName>
</protein>
<keyword evidence="5" id="KW-0347">Helicase</keyword>
<evidence type="ECO:0000256" key="1">
    <source>
        <dbReference type="ARBA" id="ARBA00022722"/>
    </source>
</evidence>
<dbReference type="SUPFAM" id="SSF52980">
    <property type="entry name" value="Restriction endonuclease-like"/>
    <property type="match status" value="1"/>
</dbReference>
<proteinExistence type="predicted"/>
<name>A0A538TDJ3_UNCEI</name>
<dbReference type="Pfam" id="PF12705">
    <property type="entry name" value="PDDEXK_1"/>
    <property type="match status" value="1"/>
</dbReference>
<evidence type="ECO:0000256" key="9">
    <source>
        <dbReference type="ARBA" id="ARBA00023204"/>
    </source>
</evidence>
<dbReference type="GO" id="GO:0006281">
    <property type="term" value="P:DNA repair"/>
    <property type="evidence" value="ECO:0007669"/>
    <property type="project" value="UniProtKB-KW"/>
</dbReference>
<dbReference type="EMBL" id="VBOX01000091">
    <property type="protein sequence ID" value="TMQ61713.1"/>
    <property type="molecule type" value="Genomic_DNA"/>
</dbReference>
<dbReference type="GO" id="GO:0005524">
    <property type="term" value="F:ATP binding"/>
    <property type="evidence" value="ECO:0007669"/>
    <property type="project" value="UniProtKB-KW"/>
</dbReference>
<gene>
    <name evidence="13" type="ORF">E6K77_09480</name>
</gene>
<dbReference type="GO" id="GO:0003677">
    <property type="term" value="F:DNA binding"/>
    <property type="evidence" value="ECO:0007669"/>
    <property type="project" value="UniProtKB-KW"/>
</dbReference>
<dbReference type="InterPro" id="IPR011335">
    <property type="entry name" value="Restrct_endonuc-II-like"/>
</dbReference>
<evidence type="ECO:0000256" key="2">
    <source>
        <dbReference type="ARBA" id="ARBA00022741"/>
    </source>
</evidence>
<evidence type="ECO:0000256" key="6">
    <source>
        <dbReference type="ARBA" id="ARBA00022839"/>
    </source>
</evidence>
<sequence>MIRVFVSPSSNNRLRAALDFAHEHAGSAEMLVLGATREAADDLVRELTLSRGATFGIQRASPLQLAARLAVPAMTEGGLAPATGLAVQAVAARAAFEVHARGELNTLGPVIEFPGFPAALAETLHELRGARIPAGQLKSPSAQDLSRIASVYAERLDQDLLCDAPALYELATRALIESRPDDLPGAVILLDVPIQTAVERDFHRALLGRARHAIATVPEHDEETLEALLALGAERQDDTPSPTRAVDRLRAHLFSESAPPRGQAKDEVQWFSAPGESREAVEIARRILDVAAQGVPLDRIAVFLRNPEAYVDHFVAAFRRASIPAYFDRGARRPDPAGRAFLALLASRSEGLSARRFAEYLSFGQVPDPDPDGAPPSDRQEWTPAPDEVLATAAPLRAQQTSLFDETEAEPPPTLPDADERPVLAGTLRAPWKWEELLVEAAVIGGRARWERRLRGLRRELELKRDTLRVQERDPGPLAGVERDLTQLGHLERFALPVIEVLDSLPTSAAWGEWLDALARLAPRVLRRPTRVLELLAELRPMASVGPVGIEEVQVVLQPRLASLEHESPAHRFGRVFVASPEGGRGRSFDVVFIPGLAERSFPFPVREDPLLLDRVREESAPFLPRKEQRVQRERLRLLLAVGAAEQRVVFSYPRIDGAEGRPRVPSFYGLDLVRAVTGDLPEPAQFERDAAAAGAARLAWPAPEDPERAVDAAEHDLAVIGDLFRRSSDTATRGRARYLFGLNPHLARSLRARRARWRHEWEPHDGLVRTTPQIADALDANSPEHRVYSVTGLERYATCPYKFLLGTIHRLEPREEPAAIIQLDPMLRGSIIHEILAETIRALEKSGLLPPAAGQLDQATKVLDATLQRVSSRWREDLAPAIARVWDDEMREIRIDARRWLGRLVEEARQWVPLQVEYQFGFGTPANGAPGHPEPAGIDGGWRLHGAVDAIDVATDGSALRITDYKTGSNRFPRESVLAGGRMLQPMLYALAVEEMLHRPVRQARLDFCTTRGGFTTLPVDIGPYQRSQAALALDIIKGAITKGLLHPVPLDGACAFCDFRSVCGPTEQSRWHVKDRAPLEPLFELRGLQ</sequence>
<keyword evidence="2" id="KW-0547">Nucleotide-binding</keyword>
<feature type="region of interest" description="Disordered" evidence="11">
    <location>
        <begin position="364"/>
        <end position="383"/>
    </location>
</feature>
<dbReference type="PANTHER" id="PTHR30591">
    <property type="entry name" value="RECBCD ENZYME SUBUNIT RECC"/>
    <property type="match status" value="1"/>
</dbReference>
<accession>A0A538TDJ3</accession>
<keyword evidence="7" id="KW-0067">ATP-binding</keyword>
<evidence type="ECO:0000313" key="13">
    <source>
        <dbReference type="EMBL" id="TMQ61713.1"/>
    </source>
</evidence>
<keyword evidence="1" id="KW-0540">Nuclease</keyword>
<dbReference type="GO" id="GO:0006310">
    <property type="term" value="P:DNA recombination"/>
    <property type="evidence" value="ECO:0007669"/>
    <property type="project" value="TreeGrafter"/>
</dbReference>
<evidence type="ECO:0000256" key="3">
    <source>
        <dbReference type="ARBA" id="ARBA00022763"/>
    </source>
</evidence>
<keyword evidence="10" id="KW-0175">Coiled coil</keyword>
<keyword evidence="4" id="KW-0378">Hydrolase</keyword>
<evidence type="ECO:0000256" key="4">
    <source>
        <dbReference type="ARBA" id="ARBA00022801"/>
    </source>
</evidence>
<dbReference type="InterPro" id="IPR011604">
    <property type="entry name" value="PDDEXK-like_dom_sf"/>
</dbReference>
<dbReference type="InterPro" id="IPR038726">
    <property type="entry name" value="PDDEXK_AddAB-type"/>
</dbReference>
<evidence type="ECO:0000313" key="14">
    <source>
        <dbReference type="Proteomes" id="UP000317366"/>
    </source>
</evidence>
<dbReference type="Proteomes" id="UP000317366">
    <property type="component" value="Unassembled WGS sequence"/>
</dbReference>
<keyword evidence="9" id="KW-0234">DNA repair</keyword>
<dbReference type="AlphaFoldDB" id="A0A538TDJ3"/>
<evidence type="ECO:0000259" key="12">
    <source>
        <dbReference type="Pfam" id="PF12705"/>
    </source>
</evidence>
<dbReference type="GO" id="GO:0004386">
    <property type="term" value="F:helicase activity"/>
    <property type="evidence" value="ECO:0007669"/>
    <property type="project" value="UniProtKB-KW"/>
</dbReference>
<feature type="domain" description="PD-(D/E)XK endonuclease-like" evidence="12">
    <location>
        <begin position="790"/>
        <end position="1065"/>
    </location>
</feature>
<organism evidence="13 14">
    <name type="scientific">Eiseniibacteriota bacterium</name>
    <dbReference type="NCBI Taxonomy" id="2212470"/>
    <lineage>
        <taxon>Bacteria</taxon>
        <taxon>Candidatus Eiseniibacteriota</taxon>
    </lineage>
</organism>
<evidence type="ECO:0000256" key="8">
    <source>
        <dbReference type="ARBA" id="ARBA00023125"/>
    </source>
</evidence>
<dbReference type="Gene3D" id="3.90.320.10">
    <property type="match status" value="1"/>
</dbReference>
<keyword evidence="6" id="KW-0269">Exonuclease</keyword>
<keyword evidence="3" id="KW-0227">DNA damage</keyword>
<feature type="coiled-coil region" evidence="10">
    <location>
        <begin position="447"/>
        <end position="474"/>
    </location>
</feature>
<evidence type="ECO:0000256" key="5">
    <source>
        <dbReference type="ARBA" id="ARBA00022806"/>
    </source>
</evidence>